<dbReference type="Pfam" id="PF07331">
    <property type="entry name" value="TctB"/>
    <property type="match status" value="1"/>
</dbReference>
<keyword evidence="1" id="KW-1133">Transmembrane helix</keyword>
<dbReference type="OrthoDB" id="7865661at2"/>
<protein>
    <submittedName>
        <fullName evidence="3">Tripartite tricarboxylate transporter TctB family protein</fullName>
    </submittedName>
</protein>
<reference evidence="3 4" key="1">
    <citation type="submission" date="2018-01" db="EMBL/GenBank/DDBJ databases">
        <title>Genomic Encyclopedia of Archaeal and Bacterial Type Strains, Phase II (KMG-II): from individual species to whole genera.</title>
        <authorList>
            <person name="Goeker M."/>
        </authorList>
    </citation>
    <scope>NUCLEOTIDE SEQUENCE [LARGE SCALE GENOMIC DNA]</scope>
    <source>
        <strain evidence="3 4">DSM 17023</strain>
    </source>
</reference>
<name>A0A2S3V4A7_9HYPH</name>
<proteinExistence type="predicted"/>
<comment type="caution">
    <text evidence="3">The sequence shown here is derived from an EMBL/GenBank/DDBJ whole genome shotgun (WGS) entry which is preliminary data.</text>
</comment>
<feature type="domain" description="DUF1468" evidence="2">
    <location>
        <begin position="18"/>
        <end position="156"/>
    </location>
</feature>
<feature type="transmembrane region" description="Helical" evidence="1">
    <location>
        <begin position="130"/>
        <end position="152"/>
    </location>
</feature>
<sequence length="170" mass="18946">MSDIDLVPEKIRSLWPPVILMLLSAAFTAWAQRYGDTPRLMPTLAGVATTVLALLDLLSRFDNRLGAGLRLALGADFRNREMTHDPAVAREAGQIGWMVACVVAMLVIGILPAIPLFITLYMRFWGRQPWIPSLIAAFVVLGFVSVVFEVLLDYTLYRGVLFDPKGFHAW</sequence>
<dbReference type="InterPro" id="IPR009936">
    <property type="entry name" value="DUF1468"/>
</dbReference>
<accession>A0A2S3V4A7</accession>
<evidence type="ECO:0000256" key="1">
    <source>
        <dbReference type="SAM" id="Phobius"/>
    </source>
</evidence>
<dbReference type="RefSeq" id="WP_103221065.1">
    <property type="nucleotide sequence ID" value="NZ_PPCN01000001.1"/>
</dbReference>
<dbReference type="Proteomes" id="UP000236959">
    <property type="component" value="Unassembled WGS sequence"/>
</dbReference>
<dbReference type="EMBL" id="PPCN01000001">
    <property type="protein sequence ID" value="POF34499.1"/>
    <property type="molecule type" value="Genomic_DNA"/>
</dbReference>
<organism evidence="3 4">
    <name type="scientific">Roseibium marinum</name>
    <dbReference type="NCBI Taxonomy" id="281252"/>
    <lineage>
        <taxon>Bacteria</taxon>
        <taxon>Pseudomonadati</taxon>
        <taxon>Pseudomonadota</taxon>
        <taxon>Alphaproteobacteria</taxon>
        <taxon>Hyphomicrobiales</taxon>
        <taxon>Stappiaceae</taxon>
        <taxon>Roseibium</taxon>
    </lineage>
</organism>
<evidence type="ECO:0000259" key="2">
    <source>
        <dbReference type="Pfam" id="PF07331"/>
    </source>
</evidence>
<evidence type="ECO:0000313" key="3">
    <source>
        <dbReference type="EMBL" id="POF34499.1"/>
    </source>
</evidence>
<feature type="transmembrane region" description="Helical" evidence="1">
    <location>
        <begin position="95"/>
        <end position="118"/>
    </location>
</feature>
<feature type="transmembrane region" description="Helical" evidence="1">
    <location>
        <begin position="14"/>
        <end position="31"/>
    </location>
</feature>
<evidence type="ECO:0000313" key="4">
    <source>
        <dbReference type="Proteomes" id="UP000236959"/>
    </source>
</evidence>
<keyword evidence="1" id="KW-0812">Transmembrane</keyword>
<dbReference type="AlphaFoldDB" id="A0A2S3V4A7"/>
<gene>
    <name evidence="3" type="ORF">CLV41_101955</name>
</gene>
<keyword evidence="4" id="KW-1185">Reference proteome</keyword>
<keyword evidence="1" id="KW-0472">Membrane</keyword>